<evidence type="ECO:0000256" key="6">
    <source>
        <dbReference type="ARBA" id="ARBA00039017"/>
    </source>
</evidence>
<keyword evidence="3" id="KW-0479">Metal-binding</keyword>
<protein>
    <recommendedName>
        <fullName evidence="6">nicotinamidase</fullName>
        <ecNumber evidence="6">3.5.1.19</ecNumber>
    </recommendedName>
    <alternativeName>
        <fullName evidence="7">Nicotinamide deamidase</fullName>
    </alternativeName>
</protein>
<dbReference type="InterPro" id="IPR002048">
    <property type="entry name" value="EF_hand_dom"/>
</dbReference>
<evidence type="ECO:0000256" key="1">
    <source>
        <dbReference type="ARBA" id="ARBA00006336"/>
    </source>
</evidence>
<organism evidence="9 10">
    <name type="scientific">Trichomalopsis sarcophagae</name>
    <dbReference type="NCBI Taxonomy" id="543379"/>
    <lineage>
        <taxon>Eukaryota</taxon>
        <taxon>Metazoa</taxon>
        <taxon>Ecdysozoa</taxon>
        <taxon>Arthropoda</taxon>
        <taxon>Hexapoda</taxon>
        <taxon>Insecta</taxon>
        <taxon>Pterygota</taxon>
        <taxon>Neoptera</taxon>
        <taxon>Endopterygota</taxon>
        <taxon>Hymenoptera</taxon>
        <taxon>Apocrita</taxon>
        <taxon>Proctotrupomorpha</taxon>
        <taxon>Chalcidoidea</taxon>
        <taxon>Pteromalidae</taxon>
        <taxon>Pteromalinae</taxon>
        <taxon>Trichomalopsis</taxon>
    </lineage>
</organism>
<dbReference type="OrthoDB" id="167809at2759"/>
<gene>
    <name evidence="9" type="ORF">TSAR_014448</name>
</gene>
<evidence type="ECO:0000256" key="4">
    <source>
        <dbReference type="ARBA" id="ARBA00022801"/>
    </source>
</evidence>
<proteinExistence type="inferred from homology"/>
<dbReference type="GO" id="GO:0005509">
    <property type="term" value="F:calcium ion binding"/>
    <property type="evidence" value="ECO:0007669"/>
    <property type="project" value="InterPro"/>
</dbReference>
<dbReference type="SMART" id="SM00054">
    <property type="entry name" value="EFh"/>
    <property type="match status" value="2"/>
</dbReference>
<dbReference type="InterPro" id="IPR036380">
    <property type="entry name" value="Isochorismatase-like_sf"/>
</dbReference>
<dbReference type="CDD" id="cd00051">
    <property type="entry name" value="EFh"/>
    <property type="match status" value="1"/>
</dbReference>
<accession>A0A232EKH1</accession>
<dbReference type="InterPro" id="IPR000868">
    <property type="entry name" value="Isochorismatase-like_dom"/>
</dbReference>
<evidence type="ECO:0000259" key="8">
    <source>
        <dbReference type="PROSITE" id="PS50222"/>
    </source>
</evidence>
<evidence type="ECO:0000256" key="3">
    <source>
        <dbReference type="ARBA" id="ARBA00022723"/>
    </source>
</evidence>
<dbReference type="GO" id="GO:0019363">
    <property type="term" value="P:pyridine nucleotide biosynthetic process"/>
    <property type="evidence" value="ECO:0007669"/>
    <property type="project" value="UniProtKB-KW"/>
</dbReference>
<dbReference type="EMBL" id="NNAY01003794">
    <property type="protein sequence ID" value="OXU18857.1"/>
    <property type="molecule type" value="Genomic_DNA"/>
</dbReference>
<name>A0A232EKH1_9HYME</name>
<dbReference type="SUPFAM" id="SSF47473">
    <property type="entry name" value="EF-hand"/>
    <property type="match status" value="1"/>
</dbReference>
<comment type="similarity">
    <text evidence="1">Belongs to the isochorismatase family.</text>
</comment>
<keyword evidence="2" id="KW-0662">Pyridine nucleotide biosynthesis</keyword>
<dbReference type="Gene3D" id="1.10.238.10">
    <property type="entry name" value="EF-hand"/>
    <property type="match status" value="1"/>
</dbReference>
<dbReference type="InterPro" id="IPR052347">
    <property type="entry name" value="Isochorismatase_Nicotinamidase"/>
</dbReference>
<feature type="domain" description="EF-hand" evidence="8">
    <location>
        <begin position="10"/>
        <end position="45"/>
    </location>
</feature>
<dbReference type="AlphaFoldDB" id="A0A232EKH1"/>
<reference evidence="9 10" key="1">
    <citation type="journal article" date="2017" name="Curr. Biol.">
        <title>The Evolution of Venom by Co-option of Single-Copy Genes.</title>
        <authorList>
            <person name="Martinson E.O."/>
            <person name="Mrinalini"/>
            <person name="Kelkar Y.D."/>
            <person name="Chang C.H."/>
            <person name="Werren J.H."/>
        </authorList>
    </citation>
    <scope>NUCLEOTIDE SEQUENCE [LARGE SCALE GENOMIC DNA]</scope>
    <source>
        <strain evidence="9 10">Alberta</strain>
        <tissue evidence="9">Whole body</tissue>
    </source>
</reference>
<dbReference type="Proteomes" id="UP000215335">
    <property type="component" value="Unassembled WGS sequence"/>
</dbReference>
<dbReference type="PROSITE" id="PS50222">
    <property type="entry name" value="EF_HAND_2"/>
    <property type="match status" value="2"/>
</dbReference>
<keyword evidence="4" id="KW-0378">Hydrolase</keyword>
<evidence type="ECO:0000313" key="9">
    <source>
        <dbReference type="EMBL" id="OXU18857.1"/>
    </source>
</evidence>
<feature type="domain" description="EF-hand" evidence="8">
    <location>
        <begin position="50"/>
        <end position="85"/>
    </location>
</feature>
<dbReference type="CDD" id="cd01011">
    <property type="entry name" value="nicotinamidase"/>
    <property type="match status" value="1"/>
</dbReference>
<evidence type="ECO:0000313" key="10">
    <source>
        <dbReference type="Proteomes" id="UP000215335"/>
    </source>
</evidence>
<dbReference type="PANTHER" id="PTHR11080:SF2">
    <property type="entry name" value="LD05707P"/>
    <property type="match status" value="1"/>
</dbReference>
<dbReference type="EC" id="3.5.1.19" evidence="6"/>
<evidence type="ECO:0000256" key="5">
    <source>
        <dbReference type="ARBA" id="ARBA00037900"/>
    </source>
</evidence>
<dbReference type="STRING" id="543379.A0A232EKH1"/>
<dbReference type="GO" id="GO:0008936">
    <property type="term" value="F:nicotinamidase activity"/>
    <property type="evidence" value="ECO:0007669"/>
    <property type="project" value="UniProtKB-EC"/>
</dbReference>
<comment type="caution">
    <text evidence="9">The sequence shown here is derived from an EMBL/GenBank/DDBJ whole genome shotgun (WGS) entry which is preliminary data.</text>
</comment>
<comment type="pathway">
    <text evidence="5">Cofactor biosynthesis; nicotinate biosynthesis; nicotinate from nicotinamide: step 1/1.</text>
</comment>
<dbReference type="SUPFAM" id="SSF52499">
    <property type="entry name" value="Isochorismatase-like hydrolases"/>
    <property type="match status" value="1"/>
</dbReference>
<dbReference type="Gene3D" id="3.40.50.850">
    <property type="entry name" value="Isochorismatase-like"/>
    <property type="match status" value="1"/>
</dbReference>
<dbReference type="Pfam" id="PF00857">
    <property type="entry name" value="Isochorismatase"/>
    <property type="match status" value="1"/>
</dbReference>
<sequence>MKGETISNGELWQTAEGVLKRFDKDQDGGLDFEEFKELCLELFGADEVEQHESKLPDLFNALDADGDGILKDDEWESCFSEWIRVVLNPVNVFLIVDVQNDFIDGTLALKDLGLGQDGSDVVEPINQLIEECPWNKVVYSLDWHPPNHIGFYDNLHLRELHPDSKVKKEDAKLFDTVLFLKPELEQKLWPVHCVVDSWGAQLHKDLIIAPDSIQIRKGQDPDMDSYSAFYDNDGVNTTELPKILQELGATDIYICGLAYDVCICSTCLDGLRLGYRVALIENCCRGVDPNEVEEARRKITEKGGLPLATENVKDHVVGEKRSLVMALQGAKNLAKRREAARENSEE</sequence>
<dbReference type="InterPro" id="IPR011992">
    <property type="entry name" value="EF-hand-dom_pair"/>
</dbReference>
<evidence type="ECO:0000256" key="2">
    <source>
        <dbReference type="ARBA" id="ARBA00022642"/>
    </source>
</evidence>
<evidence type="ECO:0000256" key="7">
    <source>
        <dbReference type="ARBA" id="ARBA00043224"/>
    </source>
</evidence>
<dbReference type="PANTHER" id="PTHR11080">
    <property type="entry name" value="PYRAZINAMIDASE/NICOTINAMIDASE"/>
    <property type="match status" value="1"/>
</dbReference>
<dbReference type="Pfam" id="PF13202">
    <property type="entry name" value="EF-hand_5"/>
    <property type="match status" value="2"/>
</dbReference>
<keyword evidence="10" id="KW-1185">Reference proteome</keyword>